<accession>A0A8E0RW42</accession>
<protein>
    <submittedName>
        <fullName evidence="2">FERM PH domain protein</fullName>
    </submittedName>
</protein>
<organism evidence="2 3">
    <name type="scientific">Fasciolopsis buskii</name>
    <dbReference type="NCBI Taxonomy" id="27845"/>
    <lineage>
        <taxon>Eukaryota</taxon>
        <taxon>Metazoa</taxon>
        <taxon>Spiralia</taxon>
        <taxon>Lophotrochozoa</taxon>
        <taxon>Platyhelminthes</taxon>
        <taxon>Trematoda</taxon>
        <taxon>Digenea</taxon>
        <taxon>Plagiorchiida</taxon>
        <taxon>Echinostomata</taxon>
        <taxon>Echinostomatoidea</taxon>
        <taxon>Fasciolidae</taxon>
        <taxon>Fasciolopsis</taxon>
    </lineage>
</organism>
<sequence>MSGQSPAEADCNLLDTVRKVEHYGIHTRPAKKTILMYLLLFKNTQILPTFVIRTIKQDGAGLKLGLAVAHSGIIIYQGNAKINSFSWARIRKLSFKRKRFIVKLHPETCHTEEYVFESRDECKSFWKQCIEHHAFFRCQAVKKPQHRRGRMVSKGSSFR</sequence>
<dbReference type="GO" id="GO:0005085">
    <property type="term" value="F:guanyl-nucleotide exchange factor activity"/>
    <property type="evidence" value="ECO:0007669"/>
    <property type="project" value="TreeGrafter"/>
</dbReference>
<dbReference type="Pfam" id="PF09380">
    <property type="entry name" value="FERM_C"/>
    <property type="match status" value="1"/>
</dbReference>
<dbReference type="InterPro" id="IPR011993">
    <property type="entry name" value="PH-like_dom_sf"/>
</dbReference>
<dbReference type="AlphaFoldDB" id="A0A8E0RW42"/>
<proteinExistence type="predicted"/>
<feature type="domain" description="FERM" evidence="1">
    <location>
        <begin position="1"/>
        <end position="140"/>
    </location>
</feature>
<dbReference type="PANTHER" id="PTHR45858:SF5">
    <property type="entry name" value="MOESIN_EZRIN_RADIXIN HOMOLOG 1"/>
    <property type="match status" value="1"/>
</dbReference>
<evidence type="ECO:0000313" key="3">
    <source>
        <dbReference type="Proteomes" id="UP000728185"/>
    </source>
</evidence>
<dbReference type="Proteomes" id="UP000728185">
    <property type="component" value="Unassembled WGS sequence"/>
</dbReference>
<keyword evidence="3" id="KW-1185">Reference proteome</keyword>
<name>A0A8E0RW42_9TREM</name>
<evidence type="ECO:0000259" key="1">
    <source>
        <dbReference type="PROSITE" id="PS50057"/>
    </source>
</evidence>
<dbReference type="InterPro" id="IPR018980">
    <property type="entry name" value="FERM_PH-like_C"/>
</dbReference>
<dbReference type="PROSITE" id="PS50057">
    <property type="entry name" value="FERM_3"/>
    <property type="match status" value="1"/>
</dbReference>
<dbReference type="InterPro" id="IPR000299">
    <property type="entry name" value="FERM_domain"/>
</dbReference>
<dbReference type="InterPro" id="IPR051835">
    <property type="entry name" value="RAC1-GEF"/>
</dbReference>
<evidence type="ECO:0000313" key="2">
    <source>
        <dbReference type="EMBL" id="KAA0192618.1"/>
    </source>
</evidence>
<dbReference type="EMBL" id="LUCM01005568">
    <property type="protein sequence ID" value="KAA0192618.1"/>
    <property type="molecule type" value="Genomic_DNA"/>
</dbReference>
<dbReference type="SMART" id="SM01196">
    <property type="entry name" value="FERM_C"/>
    <property type="match status" value="1"/>
</dbReference>
<dbReference type="OrthoDB" id="9990815at2759"/>
<comment type="caution">
    <text evidence="2">The sequence shown here is derived from an EMBL/GenBank/DDBJ whole genome shotgun (WGS) entry which is preliminary data.</text>
</comment>
<dbReference type="FunFam" id="2.30.29.30:FF:000002">
    <property type="entry name" value="Band 4.1-like protein 5 isoform 1"/>
    <property type="match status" value="1"/>
</dbReference>
<gene>
    <name evidence="2" type="ORF">FBUS_07448</name>
</gene>
<dbReference type="SUPFAM" id="SSF50729">
    <property type="entry name" value="PH domain-like"/>
    <property type="match status" value="1"/>
</dbReference>
<dbReference type="PANTHER" id="PTHR45858">
    <property type="entry name" value="FERM DOMAIN CONTAINING PROTEIN"/>
    <property type="match status" value="1"/>
</dbReference>
<dbReference type="Gene3D" id="2.30.29.30">
    <property type="entry name" value="Pleckstrin-homology domain (PH domain)/Phosphotyrosine-binding domain (PTB)"/>
    <property type="match status" value="1"/>
</dbReference>
<reference evidence="2" key="1">
    <citation type="submission" date="2019-05" db="EMBL/GenBank/DDBJ databases">
        <title>Annotation for the trematode Fasciolopsis buski.</title>
        <authorList>
            <person name="Choi Y.-J."/>
        </authorList>
    </citation>
    <scope>NUCLEOTIDE SEQUENCE</scope>
    <source>
        <strain evidence="2">HT</strain>
        <tissue evidence="2">Whole worm</tissue>
    </source>
</reference>